<dbReference type="Pfam" id="PF26595">
    <property type="entry name" value="A_ENA"/>
    <property type="match status" value="1"/>
</dbReference>
<protein>
    <submittedName>
        <fullName evidence="1">Uncharacterized protein</fullName>
    </submittedName>
</protein>
<sequence>MGIPTLPKQRHRPNFDETMIDLMESIAKEELALSQLIASESNKIKAFVGRELDFPTCPTTTEILNFNYSVNKLMDTVLMKEWLLLKKLETVSHMKSTFKLQNECKDAFRDDCCADCEDHVTCSDEEDHCSCTDHEVVEEDQCSCTDLEMDVEDQCDENCSCEDLDADVGGDDRE</sequence>
<comment type="caution">
    <text evidence="1">The sequence shown here is derived from an EMBL/GenBank/DDBJ whole genome shotgun (WGS) entry which is preliminary data.</text>
</comment>
<dbReference type="EMBL" id="MLQQ01000040">
    <property type="protein sequence ID" value="OIJ10109.1"/>
    <property type="molecule type" value="Genomic_DNA"/>
</dbReference>
<accession>A0A1S2LC77</accession>
<evidence type="ECO:0000313" key="2">
    <source>
        <dbReference type="Proteomes" id="UP000180098"/>
    </source>
</evidence>
<keyword evidence="2" id="KW-1185">Reference proteome</keyword>
<name>A0A1S2LC77_9BACI</name>
<dbReference type="AlphaFoldDB" id="A0A1S2LC77"/>
<organism evidence="1 2">
    <name type="scientific">Anaerobacillus arseniciselenatis</name>
    <dbReference type="NCBI Taxonomy" id="85682"/>
    <lineage>
        <taxon>Bacteria</taxon>
        <taxon>Bacillati</taxon>
        <taxon>Bacillota</taxon>
        <taxon>Bacilli</taxon>
        <taxon>Bacillales</taxon>
        <taxon>Bacillaceae</taxon>
        <taxon>Anaerobacillus</taxon>
    </lineage>
</organism>
<reference evidence="1 2" key="1">
    <citation type="submission" date="2016-10" db="EMBL/GenBank/DDBJ databases">
        <title>Draft genome sequences of four alkaliphilic bacteria belonging to the Anaerobacillus genus.</title>
        <authorList>
            <person name="Bassil N.M."/>
            <person name="Lloyd J.R."/>
        </authorList>
    </citation>
    <scope>NUCLEOTIDE SEQUENCE [LARGE SCALE GENOMIC DNA]</scope>
    <source>
        <strain evidence="1 2">DSM 15340</strain>
    </source>
</reference>
<gene>
    <name evidence="1" type="ORF">BKP35_13410</name>
</gene>
<evidence type="ECO:0000313" key="1">
    <source>
        <dbReference type="EMBL" id="OIJ10109.1"/>
    </source>
</evidence>
<dbReference type="InterPro" id="IPR058705">
    <property type="entry name" value="A_ENA"/>
</dbReference>
<dbReference type="RefSeq" id="WP_071313873.1">
    <property type="nucleotide sequence ID" value="NZ_MLQQ01000040.1"/>
</dbReference>
<dbReference type="Proteomes" id="UP000180098">
    <property type="component" value="Unassembled WGS sequence"/>
</dbReference>
<proteinExistence type="predicted"/>